<accession>A0A4S8R5Y1</accession>
<protein>
    <submittedName>
        <fullName evidence="2">Uncharacterized protein</fullName>
    </submittedName>
</protein>
<name>A0A4S8R5Y1_9HELO</name>
<gene>
    <name evidence="2" type="ORF">BGAL_0085g00200</name>
</gene>
<evidence type="ECO:0000256" key="1">
    <source>
        <dbReference type="SAM" id="MobiDB-lite"/>
    </source>
</evidence>
<dbReference type="Proteomes" id="UP000308671">
    <property type="component" value="Unassembled WGS sequence"/>
</dbReference>
<feature type="region of interest" description="Disordered" evidence="1">
    <location>
        <begin position="115"/>
        <end position="136"/>
    </location>
</feature>
<dbReference type="AlphaFoldDB" id="A0A4S8R5Y1"/>
<sequence length="196" mass="23254">MSNNNIQSETENYKAQRKIQTSQHQAMLALERNRYQQWVGRIETGHLRNITFMEGEHQRYIDFSITHHRQSMANLTTHHRKYLSDVSILYEQHIELKIKKVRKKKLPDSKLATKKQWTAGKRNRKPPSKMRMTSTKSVNKLIQEFETEVLDHEEANKERIESVKEGGREYISNLEKSYQLDMAKLEKAQMESMGHQ</sequence>
<evidence type="ECO:0000313" key="3">
    <source>
        <dbReference type="Proteomes" id="UP000308671"/>
    </source>
</evidence>
<proteinExistence type="predicted"/>
<dbReference type="OrthoDB" id="3540743at2759"/>
<organism evidence="2 3">
    <name type="scientific">Botrytis galanthina</name>
    <dbReference type="NCBI Taxonomy" id="278940"/>
    <lineage>
        <taxon>Eukaryota</taxon>
        <taxon>Fungi</taxon>
        <taxon>Dikarya</taxon>
        <taxon>Ascomycota</taxon>
        <taxon>Pezizomycotina</taxon>
        <taxon>Leotiomycetes</taxon>
        <taxon>Helotiales</taxon>
        <taxon>Sclerotiniaceae</taxon>
        <taxon>Botrytis</taxon>
    </lineage>
</organism>
<comment type="caution">
    <text evidence="2">The sequence shown here is derived from an EMBL/GenBank/DDBJ whole genome shotgun (WGS) entry which is preliminary data.</text>
</comment>
<evidence type="ECO:0000313" key="2">
    <source>
        <dbReference type="EMBL" id="THV52242.1"/>
    </source>
</evidence>
<dbReference type="EMBL" id="PQXL01000085">
    <property type="protein sequence ID" value="THV52242.1"/>
    <property type="molecule type" value="Genomic_DNA"/>
</dbReference>
<keyword evidence="3" id="KW-1185">Reference proteome</keyword>
<reference evidence="2 3" key="1">
    <citation type="submission" date="2017-12" db="EMBL/GenBank/DDBJ databases">
        <title>Comparative genomics of Botrytis spp.</title>
        <authorList>
            <person name="Valero-Jimenez C.A."/>
            <person name="Tapia P."/>
            <person name="Veloso J."/>
            <person name="Silva-Moreno E."/>
            <person name="Staats M."/>
            <person name="Valdes J.H."/>
            <person name="Van Kan J.A.L."/>
        </authorList>
    </citation>
    <scope>NUCLEOTIDE SEQUENCE [LARGE SCALE GENOMIC DNA]</scope>
    <source>
        <strain evidence="2 3">MUCL435</strain>
    </source>
</reference>